<comment type="caution">
    <text evidence="2">The sequence shown here is derived from an EMBL/GenBank/DDBJ whole genome shotgun (WGS) entry which is preliminary data.</text>
</comment>
<gene>
    <name evidence="2" type="ORF">BK022_11700</name>
</gene>
<evidence type="ECO:0000313" key="2">
    <source>
        <dbReference type="EMBL" id="OHV16514.1"/>
    </source>
</evidence>
<dbReference type="GO" id="GO:0031419">
    <property type="term" value="F:cobalamin binding"/>
    <property type="evidence" value="ECO:0007669"/>
    <property type="project" value="InterPro"/>
</dbReference>
<dbReference type="EMBL" id="MNAO01000119">
    <property type="protein sequence ID" value="OHV16514.1"/>
    <property type="molecule type" value="Genomic_DNA"/>
</dbReference>
<dbReference type="SUPFAM" id="SSF52242">
    <property type="entry name" value="Cobalamin (vitamin B12)-binding domain"/>
    <property type="match status" value="1"/>
</dbReference>
<name>A0A1S1P996_METEX</name>
<feature type="domain" description="B12-binding" evidence="1">
    <location>
        <begin position="166"/>
        <end position="295"/>
    </location>
</feature>
<dbReference type="AlphaFoldDB" id="A0A1S1P996"/>
<dbReference type="Pfam" id="PF02310">
    <property type="entry name" value="B12-binding"/>
    <property type="match status" value="1"/>
</dbReference>
<proteinExistence type="predicted"/>
<dbReference type="PROSITE" id="PS51332">
    <property type="entry name" value="B12_BINDING"/>
    <property type="match status" value="1"/>
</dbReference>
<protein>
    <submittedName>
        <fullName evidence="2">Cobalamin-binding protein</fullName>
    </submittedName>
</protein>
<sequence length="295" mass="32294">MGDWRHFGERLEFPAVSPECGVVAEPLVPSAFEQQPDGHGMRRQLASVVEAEILPRLMLAHRDRAAPRPPSVGHRPTPDEVQRLSDLLLARTDTDLAPHLLRILDEGLTLEGMLVDLLAPVARHLGWLWEEDACDFVDVTVALGRLQAATRDLCARFENDAVDPAGRSILLLPGPGETHVFCLSLVATIFRESGWDVTTTGAQSSLDALDLVCMEWFDILGLTLSCDVFLPALTDRIRALRAASCNTRIKVLVGGPYFARNPDHVRLVGADGTAEDGRLAPLIAESLLEMRTRAC</sequence>
<dbReference type="InterPro" id="IPR006158">
    <property type="entry name" value="Cobalamin-bd"/>
</dbReference>
<dbReference type="Gene3D" id="3.40.50.280">
    <property type="entry name" value="Cobalamin-binding domain"/>
    <property type="match status" value="1"/>
</dbReference>
<organism evidence="2 3">
    <name type="scientific">Methylorubrum extorquens</name>
    <name type="common">Methylobacterium dichloromethanicum</name>
    <name type="synonym">Methylobacterium extorquens</name>
    <dbReference type="NCBI Taxonomy" id="408"/>
    <lineage>
        <taxon>Bacteria</taxon>
        <taxon>Pseudomonadati</taxon>
        <taxon>Pseudomonadota</taxon>
        <taxon>Alphaproteobacteria</taxon>
        <taxon>Hyphomicrobiales</taxon>
        <taxon>Methylobacteriaceae</taxon>
        <taxon>Methylorubrum</taxon>
    </lineage>
</organism>
<accession>A0A1S1P996</accession>
<reference evidence="2 3" key="1">
    <citation type="submission" date="2016-10" db="EMBL/GenBank/DDBJ databases">
        <title>Draft genome sequence of Methylobacterium extorquens CP3, a seed endophyte of Crotalaria pumila with plant growth-promoting and metal tolerance properties.</title>
        <authorList>
            <person name="Sanchez-Lopez A.S."/>
            <person name="Van Hamme J.D."/>
            <person name="Thijs S."/>
            <person name="Mcammond B.M."/>
            <person name="Stevens V."/>
            <person name="Gonzalez-Chavez M.D.C."/>
            <person name="Vangronsveld J."/>
        </authorList>
    </citation>
    <scope>NUCLEOTIDE SEQUENCE [LARGE SCALE GENOMIC DNA]</scope>
    <source>
        <strain evidence="2 3">CP3</strain>
    </source>
</reference>
<dbReference type="Proteomes" id="UP000180215">
    <property type="component" value="Unassembled WGS sequence"/>
</dbReference>
<dbReference type="InterPro" id="IPR036724">
    <property type="entry name" value="Cobalamin-bd_sf"/>
</dbReference>
<dbReference type="GO" id="GO:0046872">
    <property type="term" value="F:metal ion binding"/>
    <property type="evidence" value="ECO:0007669"/>
    <property type="project" value="InterPro"/>
</dbReference>
<evidence type="ECO:0000313" key="3">
    <source>
        <dbReference type="Proteomes" id="UP000180215"/>
    </source>
</evidence>
<dbReference type="CDD" id="cd02065">
    <property type="entry name" value="B12-binding_like"/>
    <property type="match status" value="1"/>
</dbReference>
<evidence type="ECO:0000259" key="1">
    <source>
        <dbReference type="PROSITE" id="PS51332"/>
    </source>
</evidence>